<dbReference type="Proteomes" id="UP000283509">
    <property type="component" value="Unassembled WGS sequence"/>
</dbReference>
<dbReference type="AlphaFoldDB" id="A0A3R7N1X7"/>
<evidence type="ECO:0000313" key="3">
    <source>
        <dbReference type="Proteomes" id="UP000283509"/>
    </source>
</evidence>
<proteinExistence type="predicted"/>
<reference evidence="2 3" key="1">
    <citation type="submission" date="2018-04" db="EMBL/GenBank/DDBJ databases">
        <authorList>
            <person name="Zhang X."/>
            <person name="Yuan J."/>
            <person name="Li F."/>
            <person name="Xiang J."/>
        </authorList>
    </citation>
    <scope>NUCLEOTIDE SEQUENCE [LARGE SCALE GENOMIC DNA]</scope>
    <source>
        <tissue evidence="2">Muscle</tissue>
    </source>
</reference>
<feature type="region of interest" description="Disordered" evidence="1">
    <location>
        <begin position="1"/>
        <end position="43"/>
    </location>
</feature>
<gene>
    <name evidence="2" type="ORF">C7M84_006419</name>
</gene>
<feature type="compositionally biased region" description="Basic and acidic residues" evidence="1">
    <location>
        <begin position="1"/>
        <end position="20"/>
    </location>
</feature>
<name>A0A3R7N1X7_PENVA</name>
<accession>A0A3R7N1X7</accession>
<keyword evidence="3" id="KW-1185">Reference proteome</keyword>
<evidence type="ECO:0000256" key="1">
    <source>
        <dbReference type="SAM" id="MobiDB-lite"/>
    </source>
</evidence>
<dbReference type="OrthoDB" id="6366139at2759"/>
<evidence type="ECO:0000313" key="2">
    <source>
        <dbReference type="EMBL" id="ROT75053.1"/>
    </source>
</evidence>
<protein>
    <submittedName>
        <fullName evidence="2">Uncharacterized protein</fullName>
    </submittedName>
</protein>
<reference evidence="2 3" key="2">
    <citation type="submission" date="2019-01" db="EMBL/GenBank/DDBJ databases">
        <title>The decoding of complex shrimp genome reveals the adaptation for benthos swimmer, frequently molting mechanism and breeding impact on genome.</title>
        <authorList>
            <person name="Sun Y."/>
            <person name="Gao Y."/>
            <person name="Yu Y."/>
        </authorList>
    </citation>
    <scope>NUCLEOTIDE SEQUENCE [LARGE SCALE GENOMIC DNA]</scope>
    <source>
        <tissue evidence="2">Muscle</tissue>
    </source>
</reference>
<organism evidence="2 3">
    <name type="scientific">Penaeus vannamei</name>
    <name type="common">Whiteleg shrimp</name>
    <name type="synonym">Litopenaeus vannamei</name>
    <dbReference type="NCBI Taxonomy" id="6689"/>
    <lineage>
        <taxon>Eukaryota</taxon>
        <taxon>Metazoa</taxon>
        <taxon>Ecdysozoa</taxon>
        <taxon>Arthropoda</taxon>
        <taxon>Crustacea</taxon>
        <taxon>Multicrustacea</taxon>
        <taxon>Malacostraca</taxon>
        <taxon>Eumalacostraca</taxon>
        <taxon>Eucarida</taxon>
        <taxon>Decapoda</taxon>
        <taxon>Dendrobranchiata</taxon>
        <taxon>Penaeoidea</taxon>
        <taxon>Penaeidae</taxon>
        <taxon>Penaeus</taxon>
    </lineage>
</organism>
<sequence>MRMPQEKGQESEDGKTEAKQELSGIVPDVAEFAPVENPGPLSLEHLGPDKELFIVRMPYGMVQPPKLANVNLTLDSKKKRSVQIDNHLLSVSAYESSTVGSTPSIFLPDDDGELHQVKLNIAGQIILKHEPQSSSDNPTIDINTLRAVKHQPPSDIQERNFLSRSITEKRILTTFKATGRKERKADIIEKKNCLYCLR</sequence>
<dbReference type="EMBL" id="QCYY01001815">
    <property type="protein sequence ID" value="ROT75053.1"/>
    <property type="molecule type" value="Genomic_DNA"/>
</dbReference>
<comment type="caution">
    <text evidence="2">The sequence shown here is derived from an EMBL/GenBank/DDBJ whole genome shotgun (WGS) entry which is preliminary data.</text>
</comment>